<dbReference type="CDD" id="cd01299">
    <property type="entry name" value="Met_dep_hydrolase_A"/>
    <property type="match status" value="1"/>
</dbReference>
<dbReference type="AlphaFoldDB" id="A0A560GXC1"/>
<dbReference type="InterPro" id="IPR032466">
    <property type="entry name" value="Metal_Hydrolase"/>
</dbReference>
<dbReference type="PANTHER" id="PTHR43135">
    <property type="entry name" value="ALPHA-D-RIBOSE 1-METHYLPHOSPHONATE 5-TRIPHOSPHATE DIPHOSPHATASE"/>
    <property type="match status" value="1"/>
</dbReference>
<dbReference type="Gene3D" id="3.20.20.140">
    <property type="entry name" value="Metal-dependent hydrolases"/>
    <property type="match status" value="1"/>
</dbReference>
<protein>
    <submittedName>
        <fullName evidence="3">Imidazolonepropionase-like amidohydrolase</fullName>
    </submittedName>
</protein>
<dbReference type="RefSeq" id="WP_211102203.1">
    <property type="nucleotide sequence ID" value="NZ_VITR01000012.1"/>
</dbReference>
<proteinExistence type="predicted"/>
<dbReference type="GO" id="GO:0016810">
    <property type="term" value="F:hydrolase activity, acting on carbon-nitrogen (but not peptide) bonds"/>
    <property type="evidence" value="ECO:0007669"/>
    <property type="project" value="InterPro"/>
</dbReference>
<evidence type="ECO:0000313" key="4">
    <source>
        <dbReference type="Proteomes" id="UP000315751"/>
    </source>
</evidence>
<dbReference type="InterPro" id="IPR011059">
    <property type="entry name" value="Metal-dep_hydrolase_composite"/>
</dbReference>
<dbReference type="SUPFAM" id="SSF51556">
    <property type="entry name" value="Metallo-dependent hydrolases"/>
    <property type="match status" value="1"/>
</dbReference>
<keyword evidence="4" id="KW-1185">Reference proteome</keyword>
<dbReference type="InterPro" id="IPR006680">
    <property type="entry name" value="Amidohydro-rel"/>
</dbReference>
<dbReference type="SUPFAM" id="SSF51338">
    <property type="entry name" value="Composite domain of metallo-dependent hydrolases"/>
    <property type="match status" value="1"/>
</dbReference>
<feature type="domain" description="Amidohydrolase-related" evidence="2">
    <location>
        <begin position="86"/>
        <end position="433"/>
    </location>
</feature>
<comment type="caution">
    <text evidence="3">The sequence shown here is derived from an EMBL/GenBank/DDBJ whole genome shotgun (WGS) entry which is preliminary data.</text>
</comment>
<dbReference type="InterPro" id="IPR051781">
    <property type="entry name" value="Metallo-dep_Hydrolase"/>
</dbReference>
<reference evidence="3 4" key="1">
    <citation type="submission" date="2019-06" db="EMBL/GenBank/DDBJ databases">
        <title>Genomic Encyclopedia of Type Strains, Phase IV (KMG-V): Genome sequencing to study the core and pangenomes of soil and plant-associated prokaryotes.</title>
        <authorList>
            <person name="Whitman W."/>
        </authorList>
    </citation>
    <scope>NUCLEOTIDE SEQUENCE [LARGE SCALE GENOMIC DNA]</scope>
    <source>
        <strain evidence="3 4">BR 11622</strain>
    </source>
</reference>
<dbReference type="EMBL" id="VITR01000012">
    <property type="protein sequence ID" value="TWB38667.1"/>
    <property type="molecule type" value="Genomic_DNA"/>
</dbReference>
<organism evidence="3 4">
    <name type="scientific">Nitrospirillum amazonense</name>
    <dbReference type="NCBI Taxonomy" id="28077"/>
    <lineage>
        <taxon>Bacteria</taxon>
        <taxon>Pseudomonadati</taxon>
        <taxon>Pseudomonadota</taxon>
        <taxon>Alphaproteobacteria</taxon>
        <taxon>Rhodospirillales</taxon>
        <taxon>Azospirillaceae</taxon>
        <taxon>Nitrospirillum</taxon>
    </lineage>
</organism>
<sequence length="445" mass="46689">MGKRRRLWLAVMMASTALTLAVSGVAVAAEPAVPDTVVYAGALIDGVTFAPRRQVTILVHEGKVAAVEAGYVAHPGATIIDLKDQTVLPGLIDCHVHIASKLPSQANAVEDMVTHSAVDAVLDGAVFARAMLLQGFTSARDVGGGDDTVSLRNAIDAGKVPGPRLWVSLEPLGPTGGHGDPSNGFDSRLHHPDWQNGIVDTPDMARLRVREHHKRGANLIKIMPSGGIASTGDDPRAQLMTNEEIKAAIDTAHALGMKVAAHTYPAQAIINTVNAGVDSIEHGSFADADAVKAMKAHGTYLVPTLTVYDVFMKAAQEHPELLPPGTAEKELANDAIPKRNLPLAYKAGVKIAYGTDIGEGDHAREFALLAEAGVTPADALSFATRNAADLIGAADRIGTVQPGRYADLIAVAGDPLSHLELMEQVRFVMKGGVVYKADGHPVALP</sequence>
<keyword evidence="3" id="KW-0378">Hydrolase</keyword>
<gene>
    <name evidence="3" type="ORF">FBZ90_112156</name>
</gene>
<feature type="chain" id="PRO_5021911769" evidence="1">
    <location>
        <begin position="29"/>
        <end position="445"/>
    </location>
</feature>
<dbReference type="Gene3D" id="2.30.40.10">
    <property type="entry name" value="Urease, subunit C, domain 1"/>
    <property type="match status" value="1"/>
</dbReference>
<dbReference type="Proteomes" id="UP000315751">
    <property type="component" value="Unassembled WGS sequence"/>
</dbReference>
<evidence type="ECO:0000259" key="2">
    <source>
        <dbReference type="Pfam" id="PF01979"/>
    </source>
</evidence>
<evidence type="ECO:0000256" key="1">
    <source>
        <dbReference type="SAM" id="SignalP"/>
    </source>
</evidence>
<keyword evidence="1" id="KW-0732">Signal</keyword>
<evidence type="ECO:0000313" key="3">
    <source>
        <dbReference type="EMBL" id="TWB38667.1"/>
    </source>
</evidence>
<dbReference type="PANTHER" id="PTHR43135:SF3">
    <property type="entry name" value="ALPHA-D-RIBOSE 1-METHYLPHOSPHONATE 5-TRIPHOSPHATE DIPHOSPHATASE"/>
    <property type="match status" value="1"/>
</dbReference>
<dbReference type="Pfam" id="PF01979">
    <property type="entry name" value="Amidohydro_1"/>
    <property type="match status" value="1"/>
</dbReference>
<accession>A0A560GXC1</accession>
<feature type="signal peptide" evidence="1">
    <location>
        <begin position="1"/>
        <end position="28"/>
    </location>
</feature>
<dbReference type="InterPro" id="IPR057744">
    <property type="entry name" value="OTAase-like"/>
</dbReference>
<name>A0A560GXC1_9PROT</name>